<evidence type="ECO:0000259" key="8">
    <source>
        <dbReference type="PROSITE" id="PS50928"/>
    </source>
</evidence>
<evidence type="ECO:0000256" key="7">
    <source>
        <dbReference type="RuleBase" id="RU363032"/>
    </source>
</evidence>
<dbReference type="CDD" id="cd06261">
    <property type="entry name" value="TM_PBP2"/>
    <property type="match status" value="1"/>
</dbReference>
<feature type="domain" description="ABC transmembrane type-1" evidence="8">
    <location>
        <begin position="86"/>
        <end position="293"/>
    </location>
</feature>
<organism evidence="9 10">
    <name type="scientific">Paenibacillus eucommiae</name>
    <dbReference type="NCBI Taxonomy" id="1355755"/>
    <lineage>
        <taxon>Bacteria</taxon>
        <taxon>Bacillati</taxon>
        <taxon>Bacillota</taxon>
        <taxon>Bacilli</taxon>
        <taxon>Bacillales</taxon>
        <taxon>Paenibacillaceae</taxon>
        <taxon>Paenibacillus</taxon>
    </lineage>
</organism>
<dbReference type="EMBL" id="JAGGLB010000009">
    <property type="protein sequence ID" value="MBP1991527.1"/>
    <property type="molecule type" value="Genomic_DNA"/>
</dbReference>
<evidence type="ECO:0000256" key="2">
    <source>
        <dbReference type="ARBA" id="ARBA00022448"/>
    </source>
</evidence>
<name>A0ABS4IVA5_9BACL</name>
<keyword evidence="6 7" id="KW-0472">Membrane</keyword>
<keyword evidence="10" id="KW-1185">Reference proteome</keyword>
<comment type="similarity">
    <text evidence="7">Belongs to the binding-protein-dependent transport system permease family.</text>
</comment>
<protein>
    <submittedName>
        <fullName evidence="9">Aldouronate transport system permease protein</fullName>
    </submittedName>
</protein>
<proteinExistence type="inferred from homology"/>
<feature type="transmembrane region" description="Helical" evidence="7">
    <location>
        <begin position="158"/>
        <end position="179"/>
    </location>
</feature>
<dbReference type="SUPFAM" id="SSF161098">
    <property type="entry name" value="MetI-like"/>
    <property type="match status" value="1"/>
</dbReference>
<evidence type="ECO:0000256" key="5">
    <source>
        <dbReference type="ARBA" id="ARBA00022989"/>
    </source>
</evidence>
<dbReference type="PANTHER" id="PTHR43744:SF9">
    <property type="entry name" value="POLYGALACTURONAN_RHAMNOGALACTURONAN TRANSPORT SYSTEM PERMEASE PROTEIN YTCP"/>
    <property type="match status" value="1"/>
</dbReference>
<keyword evidence="4 7" id="KW-0812">Transmembrane</keyword>
<keyword evidence="3" id="KW-1003">Cell membrane</keyword>
<evidence type="ECO:0000256" key="3">
    <source>
        <dbReference type="ARBA" id="ARBA00022475"/>
    </source>
</evidence>
<keyword evidence="2 7" id="KW-0813">Transport</keyword>
<feature type="transmembrane region" description="Helical" evidence="7">
    <location>
        <begin position="277"/>
        <end position="294"/>
    </location>
</feature>
<evidence type="ECO:0000313" key="9">
    <source>
        <dbReference type="EMBL" id="MBP1991527.1"/>
    </source>
</evidence>
<comment type="caution">
    <text evidence="9">The sequence shown here is derived from an EMBL/GenBank/DDBJ whole genome shotgun (WGS) entry which is preliminary data.</text>
</comment>
<evidence type="ECO:0000256" key="1">
    <source>
        <dbReference type="ARBA" id="ARBA00004651"/>
    </source>
</evidence>
<reference evidence="9 10" key="1">
    <citation type="submission" date="2021-03" db="EMBL/GenBank/DDBJ databases">
        <title>Genomic Encyclopedia of Type Strains, Phase IV (KMG-IV): sequencing the most valuable type-strain genomes for metagenomic binning, comparative biology and taxonomic classification.</title>
        <authorList>
            <person name="Goeker M."/>
        </authorList>
    </citation>
    <scope>NUCLEOTIDE SEQUENCE [LARGE SCALE GENOMIC DNA]</scope>
    <source>
        <strain evidence="9 10">DSM 26048</strain>
    </source>
</reference>
<feature type="transmembrane region" description="Helical" evidence="7">
    <location>
        <begin position="29"/>
        <end position="51"/>
    </location>
</feature>
<evidence type="ECO:0000256" key="6">
    <source>
        <dbReference type="ARBA" id="ARBA00023136"/>
    </source>
</evidence>
<feature type="transmembrane region" description="Helical" evidence="7">
    <location>
        <begin position="97"/>
        <end position="116"/>
    </location>
</feature>
<dbReference type="InterPro" id="IPR000515">
    <property type="entry name" value="MetI-like"/>
</dbReference>
<feature type="transmembrane region" description="Helical" evidence="7">
    <location>
        <begin position="128"/>
        <end position="146"/>
    </location>
</feature>
<sequence length="309" mass="34571">MVALPCLKNQGRDVRVVDTPTLGRRLFVVFNYFFMALLAFLCLAPLIHVLAVSFSSSTAVGAGRVTLWPVEFTTQAYDFVMQKRAFLDSFLVSVKRLILGTSINMSLAVLIAFPLAKEASAFRFRTVYVWYFFVTALFGGGLIPTYLTVQKTGLMDTIWALVLPNAVPVFSVILLLNFFRGLPKELEDAAYIDGAGYLRTLWSVYIPLSKPVLATILLFTMVGHWNTWFDGLIYMNDPKNYPLQSYLQTIIIQNDFGALSDAEIEMMRKLSGPTVKAAQIFLAALPIILVYPFLQRFFIKGIVLGSVKG</sequence>
<gene>
    <name evidence="9" type="ORF">J2Z66_003134</name>
</gene>
<dbReference type="Pfam" id="PF00528">
    <property type="entry name" value="BPD_transp_1"/>
    <property type="match status" value="1"/>
</dbReference>
<evidence type="ECO:0000313" key="10">
    <source>
        <dbReference type="Proteomes" id="UP001519287"/>
    </source>
</evidence>
<dbReference type="PROSITE" id="PS50928">
    <property type="entry name" value="ABC_TM1"/>
    <property type="match status" value="1"/>
</dbReference>
<dbReference type="Gene3D" id="1.10.3720.10">
    <property type="entry name" value="MetI-like"/>
    <property type="match status" value="1"/>
</dbReference>
<accession>A0ABS4IVA5</accession>
<feature type="transmembrane region" description="Helical" evidence="7">
    <location>
        <begin position="200"/>
        <end position="222"/>
    </location>
</feature>
<dbReference type="PANTHER" id="PTHR43744">
    <property type="entry name" value="ABC TRANSPORTER PERMEASE PROTEIN MG189-RELATED-RELATED"/>
    <property type="match status" value="1"/>
</dbReference>
<dbReference type="Proteomes" id="UP001519287">
    <property type="component" value="Unassembled WGS sequence"/>
</dbReference>
<dbReference type="RefSeq" id="WP_209972277.1">
    <property type="nucleotide sequence ID" value="NZ_JAGGLB010000009.1"/>
</dbReference>
<comment type="subcellular location">
    <subcellularLocation>
        <location evidence="1 7">Cell membrane</location>
        <topology evidence="1 7">Multi-pass membrane protein</topology>
    </subcellularLocation>
</comment>
<keyword evidence="5 7" id="KW-1133">Transmembrane helix</keyword>
<dbReference type="InterPro" id="IPR035906">
    <property type="entry name" value="MetI-like_sf"/>
</dbReference>
<evidence type="ECO:0000256" key="4">
    <source>
        <dbReference type="ARBA" id="ARBA00022692"/>
    </source>
</evidence>